<dbReference type="VEuPathDB" id="TrichDB:TVAGG3_0496430"/>
<evidence type="ECO:0000313" key="4">
    <source>
        <dbReference type="Proteomes" id="UP000001542"/>
    </source>
</evidence>
<proteinExistence type="predicted"/>
<evidence type="ECO:0000313" key="3">
    <source>
        <dbReference type="EMBL" id="EAY00962.1"/>
    </source>
</evidence>
<evidence type="ECO:0000256" key="2">
    <source>
        <dbReference type="SAM" id="MobiDB-lite"/>
    </source>
</evidence>
<dbReference type="RefSeq" id="XP_001313879.1">
    <property type="nucleotide sequence ID" value="XM_001313877.1"/>
</dbReference>
<organism evidence="3 4">
    <name type="scientific">Trichomonas vaginalis (strain ATCC PRA-98 / G3)</name>
    <dbReference type="NCBI Taxonomy" id="412133"/>
    <lineage>
        <taxon>Eukaryota</taxon>
        <taxon>Metamonada</taxon>
        <taxon>Parabasalia</taxon>
        <taxon>Trichomonadida</taxon>
        <taxon>Trichomonadidae</taxon>
        <taxon>Trichomonas</taxon>
    </lineage>
</organism>
<feature type="region of interest" description="Disordered" evidence="2">
    <location>
        <begin position="320"/>
        <end position="362"/>
    </location>
</feature>
<feature type="compositionally biased region" description="Acidic residues" evidence="2">
    <location>
        <begin position="343"/>
        <end position="362"/>
    </location>
</feature>
<accession>A2F283</accession>
<dbReference type="EMBL" id="DS113583">
    <property type="protein sequence ID" value="EAY00962.1"/>
    <property type="molecule type" value="Genomic_DNA"/>
</dbReference>
<sequence length="362" mass="42721">MSTQQRIKSIANPRLFPPSLESSARSPRKKALDPMVRRMFIKNQMSNEPKTPEALEFLTPEYLDQQRRALKLEISNIQKELLPLKQQYEKLKLAEEPPSPVGSPTQQNNSPRSPRSNAGDYSLESPRFNENKHIDFAQMVKQSQIEYEEACSQIAQLRRIYCEANKLRLEDQIQEYQDEIEDLRKSLNDSTYKLNNVVSQLDQITSSEETSRIIEQQDKIAELRDEYNRLLDIEDEYIKKNDDMLDEQPQYITLANKAEQLKKKLSTIKYNLSTKKVELGKKRKMYDQRIKDLQEAVNEAKRKQKQKKVKKIFLYGVTAEYEEPRTNHQPTPPPPKQVKNHPEEEEIVEYEYYYSDDEEKEK</sequence>
<feature type="compositionally biased region" description="Polar residues" evidence="2">
    <location>
        <begin position="102"/>
        <end position="116"/>
    </location>
</feature>
<dbReference type="VEuPathDB" id="TrichDB:TVAG_381800"/>
<feature type="coiled-coil region" evidence="1">
    <location>
        <begin position="140"/>
        <end position="240"/>
    </location>
</feature>
<keyword evidence="1" id="KW-0175">Coiled coil</keyword>
<dbReference type="KEGG" id="tva:4758790"/>
<gene>
    <name evidence="3" type="ORF">TVAG_381800</name>
</gene>
<dbReference type="AlphaFoldDB" id="A2F283"/>
<dbReference type="Proteomes" id="UP000001542">
    <property type="component" value="Unassembled WGS sequence"/>
</dbReference>
<protein>
    <submittedName>
        <fullName evidence="3">Uncharacterized protein</fullName>
    </submittedName>
</protein>
<feature type="coiled-coil region" evidence="1">
    <location>
        <begin position="276"/>
        <end position="310"/>
    </location>
</feature>
<evidence type="ECO:0000256" key="1">
    <source>
        <dbReference type="SAM" id="Coils"/>
    </source>
</evidence>
<feature type="region of interest" description="Disordered" evidence="2">
    <location>
        <begin position="95"/>
        <end position="126"/>
    </location>
</feature>
<reference evidence="3" key="2">
    <citation type="journal article" date="2007" name="Science">
        <title>Draft genome sequence of the sexually transmitted pathogen Trichomonas vaginalis.</title>
        <authorList>
            <person name="Carlton J.M."/>
            <person name="Hirt R.P."/>
            <person name="Silva J.C."/>
            <person name="Delcher A.L."/>
            <person name="Schatz M."/>
            <person name="Zhao Q."/>
            <person name="Wortman J.R."/>
            <person name="Bidwell S.L."/>
            <person name="Alsmark U.C.M."/>
            <person name="Besteiro S."/>
            <person name="Sicheritz-Ponten T."/>
            <person name="Noel C.J."/>
            <person name="Dacks J.B."/>
            <person name="Foster P.G."/>
            <person name="Simillion C."/>
            <person name="Van de Peer Y."/>
            <person name="Miranda-Saavedra D."/>
            <person name="Barton G.J."/>
            <person name="Westrop G.D."/>
            <person name="Mueller S."/>
            <person name="Dessi D."/>
            <person name="Fiori P.L."/>
            <person name="Ren Q."/>
            <person name="Paulsen I."/>
            <person name="Zhang H."/>
            <person name="Bastida-Corcuera F.D."/>
            <person name="Simoes-Barbosa A."/>
            <person name="Brown M.T."/>
            <person name="Hayes R.D."/>
            <person name="Mukherjee M."/>
            <person name="Okumura C.Y."/>
            <person name="Schneider R."/>
            <person name="Smith A.J."/>
            <person name="Vanacova S."/>
            <person name="Villalvazo M."/>
            <person name="Haas B.J."/>
            <person name="Pertea M."/>
            <person name="Feldblyum T.V."/>
            <person name="Utterback T.R."/>
            <person name="Shu C.L."/>
            <person name="Osoegawa K."/>
            <person name="de Jong P.J."/>
            <person name="Hrdy I."/>
            <person name="Horvathova L."/>
            <person name="Zubacova Z."/>
            <person name="Dolezal P."/>
            <person name="Malik S.B."/>
            <person name="Logsdon J.M. Jr."/>
            <person name="Henze K."/>
            <person name="Gupta A."/>
            <person name="Wang C.C."/>
            <person name="Dunne R.L."/>
            <person name="Upcroft J.A."/>
            <person name="Upcroft P."/>
            <person name="White O."/>
            <person name="Salzberg S.L."/>
            <person name="Tang P."/>
            <person name="Chiu C.-H."/>
            <person name="Lee Y.-S."/>
            <person name="Embley T.M."/>
            <person name="Coombs G.H."/>
            <person name="Mottram J.C."/>
            <person name="Tachezy J."/>
            <person name="Fraser-Liggett C.M."/>
            <person name="Johnson P.J."/>
        </authorList>
    </citation>
    <scope>NUCLEOTIDE SEQUENCE [LARGE SCALE GENOMIC DNA]</scope>
    <source>
        <strain evidence="3">G3</strain>
    </source>
</reference>
<dbReference type="SMR" id="A2F283"/>
<keyword evidence="4" id="KW-1185">Reference proteome</keyword>
<dbReference type="InParanoid" id="A2F283"/>
<name>A2F283_TRIV3</name>
<reference evidence="3" key="1">
    <citation type="submission" date="2006-10" db="EMBL/GenBank/DDBJ databases">
        <authorList>
            <person name="Amadeo P."/>
            <person name="Zhao Q."/>
            <person name="Wortman J."/>
            <person name="Fraser-Liggett C."/>
            <person name="Carlton J."/>
        </authorList>
    </citation>
    <scope>NUCLEOTIDE SEQUENCE</scope>
    <source>
        <strain evidence="3">G3</strain>
    </source>
</reference>
<feature type="region of interest" description="Disordered" evidence="2">
    <location>
        <begin position="1"/>
        <end position="33"/>
    </location>
</feature>